<evidence type="ECO:0000256" key="9">
    <source>
        <dbReference type="PROSITE-ProRule" id="PRU00042"/>
    </source>
</evidence>
<comment type="subcellular location">
    <subcellularLocation>
        <location evidence="1">Nucleus</location>
    </subcellularLocation>
</comment>
<feature type="domain" description="C2H2-type" evidence="10">
    <location>
        <begin position="121"/>
        <end position="151"/>
    </location>
</feature>
<evidence type="ECO:0000259" key="10">
    <source>
        <dbReference type="PROSITE" id="PS50157"/>
    </source>
</evidence>
<dbReference type="GO" id="GO:0003700">
    <property type="term" value="F:DNA-binding transcription factor activity"/>
    <property type="evidence" value="ECO:0007669"/>
    <property type="project" value="TreeGrafter"/>
</dbReference>
<feature type="domain" description="C2H2-type" evidence="10">
    <location>
        <begin position="92"/>
        <end position="121"/>
    </location>
</feature>
<dbReference type="Pfam" id="PF00096">
    <property type="entry name" value="zf-C2H2"/>
    <property type="match status" value="5"/>
</dbReference>
<evidence type="ECO:0000256" key="7">
    <source>
        <dbReference type="ARBA" id="ARBA00023163"/>
    </source>
</evidence>
<keyword evidence="6" id="KW-0805">Transcription regulation</keyword>
<dbReference type="GO" id="GO:0005730">
    <property type="term" value="C:nucleolus"/>
    <property type="evidence" value="ECO:0007669"/>
    <property type="project" value="TreeGrafter"/>
</dbReference>
<feature type="domain" description="C2H2-type" evidence="10">
    <location>
        <begin position="160"/>
        <end position="189"/>
    </location>
</feature>
<dbReference type="InterPro" id="IPR051061">
    <property type="entry name" value="Zinc_finger_trans_reg"/>
</dbReference>
<keyword evidence="12" id="KW-1185">Reference proteome</keyword>
<dbReference type="PROSITE" id="PS00028">
    <property type="entry name" value="ZINC_FINGER_C2H2_1"/>
    <property type="match status" value="7"/>
</dbReference>
<evidence type="ECO:0000256" key="3">
    <source>
        <dbReference type="ARBA" id="ARBA00022737"/>
    </source>
</evidence>
<keyword evidence="5" id="KW-0862">Zinc</keyword>
<dbReference type="PANTHER" id="PTHR46179">
    <property type="entry name" value="ZINC FINGER PROTEIN"/>
    <property type="match status" value="1"/>
</dbReference>
<keyword evidence="7" id="KW-0804">Transcription</keyword>
<dbReference type="PANTHER" id="PTHR46179:SF13">
    <property type="entry name" value="C2H2-TYPE DOMAIN-CONTAINING PROTEIN"/>
    <property type="match status" value="1"/>
</dbReference>
<keyword evidence="4 9" id="KW-0863">Zinc-finger</keyword>
<reference evidence="11" key="2">
    <citation type="submission" date="2023-05" db="EMBL/GenBank/DDBJ databases">
        <authorList>
            <person name="Schelkunov M.I."/>
        </authorList>
    </citation>
    <scope>NUCLEOTIDE SEQUENCE</scope>
    <source>
        <strain evidence="11">Hsosn_3</strain>
        <tissue evidence="11">Leaf</tissue>
    </source>
</reference>
<dbReference type="GO" id="GO:0008270">
    <property type="term" value="F:zinc ion binding"/>
    <property type="evidence" value="ECO:0007669"/>
    <property type="project" value="UniProtKB-KW"/>
</dbReference>
<evidence type="ECO:0000256" key="2">
    <source>
        <dbReference type="ARBA" id="ARBA00022723"/>
    </source>
</evidence>
<accession>A0AAD8HWU4</accession>
<keyword evidence="3" id="KW-0677">Repeat</keyword>
<dbReference type="Proteomes" id="UP001237642">
    <property type="component" value="Unassembled WGS sequence"/>
</dbReference>
<dbReference type="InterPro" id="IPR013087">
    <property type="entry name" value="Znf_C2H2_type"/>
</dbReference>
<evidence type="ECO:0000256" key="4">
    <source>
        <dbReference type="ARBA" id="ARBA00022771"/>
    </source>
</evidence>
<reference evidence="11" key="1">
    <citation type="submission" date="2023-02" db="EMBL/GenBank/DDBJ databases">
        <title>Genome of toxic invasive species Heracleum sosnowskyi carries increased number of genes despite the absence of recent whole-genome duplications.</title>
        <authorList>
            <person name="Schelkunov M."/>
            <person name="Shtratnikova V."/>
            <person name="Makarenko M."/>
            <person name="Klepikova A."/>
            <person name="Omelchenko D."/>
            <person name="Novikova G."/>
            <person name="Obukhova E."/>
            <person name="Bogdanov V."/>
            <person name="Penin A."/>
            <person name="Logacheva M."/>
        </authorList>
    </citation>
    <scope>NUCLEOTIDE SEQUENCE</scope>
    <source>
        <strain evidence="11">Hsosn_3</strain>
        <tissue evidence="11">Leaf</tissue>
    </source>
</reference>
<dbReference type="AlphaFoldDB" id="A0AAD8HWU4"/>
<evidence type="ECO:0000256" key="1">
    <source>
        <dbReference type="ARBA" id="ARBA00004123"/>
    </source>
</evidence>
<evidence type="ECO:0000256" key="6">
    <source>
        <dbReference type="ARBA" id="ARBA00023015"/>
    </source>
</evidence>
<dbReference type="FunFam" id="3.30.160.60:FF:000100">
    <property type="entry name" value="Zinc finger 45-like"/>
    <property type="match status" value="1"/>
</dbReference>
<gene>
    <name evidence="11" type="ORF">POM88_030646</name>
</gene>
<evidence type="ECO:0000313" key="12">
    <source>
        <dbReference type="Proteomes" id="UP001237642"/>
    </source>
</evidence>
<name>A0AAD8HWU4_9APIA</name>
<dbReference type="GO" id="GO:0006357">
    <property type="term" value="P:regulation of transcription by RNA polymerase II"/>
    <property type="evidence" value="ECO:0007669"/>
    <property type="project" value="TreeGrafter"/>
</dbReference>
<sequence length="374" mass="43230">MEVDGAENKEGPIFRDIRRYYCEYCGICRSKKSLISSHILSHHQDEMNERKADANEEKEGLKSNTCDECGMSFQKPAHLKQHMQSHSLERPFTCPIDNCNSSYRRKDHLNRHLLQHKGKLFECPSTDCNRRFSVQGNMMRHVKEFHNGASPTIVEAPKEYLCPEPGCGKVFMYASKLRKHEDSHVKFESTEAFCTDPGCMKYFTNEQCLKAHIQSCHRHITCEFCGTKQLKKNIKRHLLTHNVKPPSERMKCSVKDCPHTFSSKSNLSQHMKAVHLLQRPFACSFHGCGMRFTFKHVRDIHEKSGRHLYIQGDFVETDEQFRSHPRGGRKRVCPTIETFTRKRVAPPSPESGSIIDQGPDYNSWLLSSENNVQI</sequence>
<dbReference type="GO" id="GO:0080084">
    <property type="term" value="F:5S rDNA binding"/>
    <property type="evidence" value="ECO:0007669"/>
    <property type="project" value="TreeGrafter"/>
</dbReference>
<feature type="domain" description="C2H2-type" evidence="10">
    <location>
        <begin position="250"/>
        <end position="280"/>
    </location>
</feature>
<dbReference type="InterPro" id="IPR036236">
    <property type="entry name" value="Znf_C2H2_sf"/>
</dbReference>
<organism evidence="11 12">
    <name type="scientific">Heracleum sosnowskyi</name>
    <dbReference type="NCBI Taxonomy" id="360622"/>
    <lineage>
        <taxon>Eukaryota</taxon>
        <taxon>Viridiplantae</taxon>
        <taxon>Streptophyta</taxon>
        <taxon>Embryophyta</taxon>
        <taxon>Tracheophyta</taxon>
        <taxon>Spermatophyta</taxon>
        <taxon>Magnoliopsida</taxon>
        <taxon>eudicotyledons</taxon>
        <taxon>Gunneridae</taxon>
        <taxon>Pentapetalae</taxon>
        <taxon>asterids</taxon>
        <taxon>campanulids</taxon>
        <taxon>Apiales</taxon>
        <taxon>Apiaceae</taxon>
        <taxon>Apioideae</taxon>
        <taxon>apioid superclade</taxon>
        <taxon>Tordylieae</taxon>
        <taxon>Tordyliinae</taxon>
        <taxon>Heracleum</taxon>
    </lineage>
</organism>
<dbReference type="Gene3D" id="3.30.160.60">
    <property type="entry name" value="Classic Zinc Finger"/>
    <property type="match status" value="5"/>
</dbReference>
<proteinExistence type="predicted"/>
<evidence type="ECO:0000256" key="8">
    <source>
        <dbReference type="ARBA" id="ARBA00023242"/>
    </source>
</evidence>
<keyword evidence="8" id="KW-0539">Nucleus</keyword>
<comment type="caution">
    <text evidence="11">The sequence shown here is derived from an EMBL/GenBank/DDBJ whole genome shotgun (WGS) entry which is preliminary data.</text>
</comment>
<evidence type="ECO:0000313" key="11">
    <source>
        <dbReference type="EMBL" id="KAK1374453.1"/>
    </source>
</evidence>
<dbReference type="PROSITE" id="PS50157">
    <property type="entry name" value="ZINC_FINGER_C2H2_2"/>
    <property type="match status" value="5"/>
</dbReference>
<keyword evidence="2" id="KW-0479">Metal-binding</keyword>
<dbReference type="SUPFAM" id="SSF57667">
    <property type="entry name" value="beta-beta-alpha zinc fingers"/>
    <property type="match status" value="4"/>
</dbReference>
<protein>
    <submittedName>
        <fullName evidence="11">Transcription factor IIIA</fullName>
    </submittedName>
</protein>
<dbReference type="SMART" id="SM00355">
    <property type="entry name" value="ZnF_C2H2"/>
    <property type="match status" value="9"/>
</dbReference>
<feature type="domain" description="C2H2-type" evidence="10">
    <location>
        <begin position="64"/>
        <end position="91"/>
    </location>
</feature>
<evidence type="ECO:0000256" key="5">
    <source>
        <dbReference type="ARBA" id="ARBA00022833"/>
    </source>
</evidence>
<dbReference type="EMBL" id="JAUIZM010000007">
    <property type="protein sequence ID" value="KAK1374453.1"/>
    <property type="molecule type" value="Genomic_DNA"/>
</dbReference>